<dbReference type="OrthoDB" id="9815258at2"/>
<organism evidence="9 10">
    <name type="scientific">Leekyejoonella antrihumi</name>
    <dbReference type="NCBI Taxonomy" id="1660198"/>
    <lineage>
        <taxon>Bacteria</taxon>
        <taxon>Bacillati</taxon>
        <taxon>Actinomycetota</taxon>
        <taxon>Actinomycetes</taxon>
        <taxon>Micrococcales</taxon>
        <taxon>Dermacoccaceae</taxon>
        <taxon>Leekyejoonella</taxon>
    </lineage>
</organism>
<keyword evidence="6 7" id="KW-0472">Membrane</keyword>
<dbReference type="GO" id="GO:0043190">
    <property type="term" value="C:ATP-binding cassette (ABC) transporter complex"/>
    <property type="evidence" value="ECO:0007669"/>
    <property type="project" value="TreeGrafter"/>
</dbReference>
<sequence>MSFADATVPRLQIGNWFNDIVTWIQHNLGPLLDVVMNVGTFLNDHISSGLLAVPPVIMAVILGLVGWAASGWKLGIGTVIGMLVIQSVRMWNDAMLSLSLVIICTTVALILAVPVGILAARSTLAANIVRPVLDFMQTLPVFVYLVPVVVIFGIGAVPGMVATIIFGMPPGVRLTQLGIAQVDREMVEAGHAFGAPPRKILTGIELPLAMPTIMAGVNQVIMLVLSMVVVAGMVGAGGLGEDVYTGLTSFQVPLAFEGGLAVVILAMFLDRATAGVGARSAVSRAMKATASN</sequence>
<dbReference type="GO" id="GO:0031460">
    <property type="term" value="P:glycine betaine transport"/>
    <property type="evidence" value="ECO:0007669"/>
    <property type="project" value="TreeGrafter"/>
</dbReference>
<name>A0A563DRR8_9MICO</name>
<evidence type="ECO:0000256" key="5">
    <source>
        <dbReference type="ARBA" id="ARBA00022989"/>
    </source>
</evidence>
<dbReference type="RefSeq" id="WP_146321166.1">
    <property type="nucleotide sequence ID" value="NZ_VCQV01000064.1"/>
</dbReference>
<keyword evidence="3" id="KW-1003">Cell membrane</keyword>
<dbReference type="GO" id="GO:0015871">
    <property type="term" value="P:choline transport"/>
    <property type="evidence" value="ECO:0007669"/>
    <property type="project" value="TreeGrafter"/>
</dbReference>
<comment type="subcellular location">
    <subcellularLocation>
        <location evidence="7">Cell membrane</location>
        <topology evidence="7">Multi-pass membrane protein</topology>
    </subcellularLocation>
    <subcellularLocation>
        <location evidence="1">Membrane</location>
        <topology evidence="1">Multi-pass membrane protein</topology>
    </subcellularLocation>
</comment>
<dbReference type="GO" id="GO:0015226">
    <property type="term" value="F:carnitine transmembrane transporter activity"/>
    <property type="evidence" value="ECO:0007669"/>
    <property type="project" value="TreeGrafter"/>
</dbReference>
<dbReference type="Pfam" id="PF00528">
    <property type="entry name" value="BPD_transp_1"/>
    <property type="match status" value="1"/>
</dbReference>
<reference evidence="9 10" key="2">
    <citation type="submission" date="2019-08" db="EMBL/GenBank/DDBJ databases">
        <title>Jejuicoccus antrihumi gen. nov., sp. nov., a new member of the family Dermacoccaceae isolated from a cave.</title>
        <authorList>
            <person name="Schumann P."/>
            <person name="Kim I.S."/>
        </authorList>
    </citation>
    <scope>NUCLEOTIDE SEQUENCE [LARGE SCALE GENOMIC DNA]</scope>
    <source>
        <strain evidence="9 10">C5-26</strain>
    </source>
</reference>
<dbReference type="CDD" id="cd06261">
    <property type="entry name" value="TM_PBP2"/>
    <property type="match status" value="1"/>
</dbReference>
<evidence type="ECO:0000313" key="10">
    <source>
        <dbReference type="Proteomes" id="UP000320244"/>
    </source>
</evidence>
<comment type="similarity">
    <text evidence="7">Belongs to the binding-protein-dependent transport system permease family.</text>
</comment>
<accession>A0A563DRR8</accession>
<evidence type="ECO:0000256" key="4">
    <source>
        <dbReference type="ARBA" id="ARBA00022692"/>
    </source>
</evidence>
<dbReference type="Proteomes" id="UP000320244">
    <property type="component" value="Unassembled WGS sequence"/>
</dbReference>
<feature type="domain" description="ABC transmembrane type-1" evidence="8">
    <location>
        <begin position="94"/>
        <end position="273"/>
    </location>
</feature>
<comment type="caution">
    <text evidence="9">The sequence shown here is derived from an EMBL/GenBank/DDBJ whole genome shotgun (WGS) entry which is preliminary data.</text>
</comment>
<evidence type="ECO:0000256" key="6">
    <source>
        <dbReference type="ARBA" id="ARBA00023136"/>
    </source>
</evidence>
<keyword evidence="10" id="KW-1185">Reference proteome</keyword>
<keyword evidence="4 7" id="KW-0812">Transmembrane</keyword>
<evidence type="ECO:0000259" key="8">
    <source>
        <dbReference type="PROSITE" id="PS50928"/>
    </source>
</evidence>
<dbReference type="EMBL" id="VCQV01000064">
    <property type="protein sequence ID" value="TWP32631.1"/>
    <property type="molecule type" value="Genomic_DNA"/>
</dbReference>
<feature type="transmembrane region" description="Helical" evidence="7">
    <location>
        <begin position="220"/>
        <end position="238"/>
    </location>
</feature>
<gene>
    <name evidence="9" type="ORF">FGL98_23725</name>
</gene>
<keyword evidence="5 7" id="KW-1133">Transmembrane helix</keyword>
<reference evidence="9 10" key="1">
    <citation type="submission" date="2019-05" db="EMBL/GenBank/DDBJ databases">
        <authorList>
            <person name="Lee S.D."/>
        </authorList>
    </citation>
    <scope>NUCLEOTIDE SEQUENCE [LARGE SCALE GENOMIC DNA]</scope>
    <source>
        <strain evidence="9 10">C5-26</strain>
    </source>
</reference>
<dbReference type="GO" id="GO:0005275">
    <property type="term" value="F:amine transmembrane transporter activity"/>
    <property type="evidence" value="ECO:0007669"/>
    <property type="project" value="TreeGrafter"/>
</dbReference>
<feature type="transmembrane region" description="Helical" evidence="7">
    <location>
        <begin position="141"/>
        <end position="166"/>
    </location>
</feature>
<evidence type="ECO:0000256" key="1">
    <source>
        <dbReference type="ARBA" id="ARBA00004141"/>
    </source>
</evidence>
<dbReference type="InterPro" id="IPR035906">
    <property type="entry name" value="MetI-like_sf"/>
</dbReference>
<feature type="transmembrane region" description="Helical" evidence="7">
    <location>
        <begin position="56"/>
        <end position="85"/>
    </location>
</feature>
<dbReference type="FunFam" id="1.10.3720.10:FF:000001">
    <property type="entry name" value="Glycine betaine ABC transporter, permease"/>
    <property type="match status" value="1"/>
</dbReference>
<dbReference type="PANTHER" id="PTHR47737">
    <property type="entry name" value="GLYCINE BETAINE/PROLINE BETAINE TRANSPORT SYSTEM PERMEASE PROTEIN PROW"/>
    <property type="match status" value="1"/>
</dbReference>
<dbReference type="Gene3D" id="1.10.3720.10">
    <property type="entry name" value="MetI-like"/>
    <property type="match status" value="1"/>
</dbReference>
<proteinExistence type="inferred from homology"/>
<dbReference type="PANTHER" id="PTHR47737:SF1">
    <property type="entry name" value="GLYCINE BETAINE_PROLINE BETAINE TRANSPORT SYSTEM PERMEASE PROTEIN PROW"/>
    <property type="match status" value="1"/>
</dbReference>
<dbReference type="SUPFAM" id="SSF161098">
    <property type="entry name" value="MetI-like"/>
    <property type="match status" value="1"/>
</dbReference>
<evidence type="ECO:0000256" key="3">
    <source>
        <dbReference type="ARBA" id="ARBA00022475"/>
    </source>
</evidence>
<evidence type="ECO:0000256" key="7">
    <source>
        <dbReference type="RuleBase" id="RU363032"/>
    </source>
</evidence>
<dbReference type="AlphaFoldDB" id="A0A563DRR8"/>
<evidence type="ECO:0000256" key="2">
    <source>
        <dbReference type="ARBA" id="ARBA00022448"/>
    </source>
</evidence>
<evidence type="ECO:0000313" key="9">
    <source>
        <dbReference type="EMBL" id="TWP32631.1"/>
    </source>
</evidence>
<feature type="transmembrane region" description="Helical" evidence="7">
    <location>
        <begin position="97"/>
        <end position="121"/>
    </location>
</feature>
<protein>
    <submittedName>
        <fullName evidence="9">ABC transporter permease subunit</fullName>
    </submittedName>
</protein>
<dbReference type="InterPro" id="IPR000515">
    <property type="entry name" value="MetI-like"/>
</dbReference>
<keyword evidence="2 7" id="KW-0813">Transport</keyword>
<feature type="transmembrane region" description="Helical" evidence="7">
    <location>
        <begin position="250"/>
        <end position="269"/>
    </location>
</feature>
<dbReference type="PROSITE" id="PS50928">
    <property type="entry name" value="ABC_TM1"/>
    <property type="match status" value="1"/>
</dbReference>